<reference evidence="8" key="1">
    <citation type="journal article" date="2014" name="Front. Microbiol.">
        <title>High frequency of phylogenetically diverse reductive dehalogenase-homologous genes in deep subseafloor sedimentary metagenomes.</title>
        <authorList>
            <person name="Kawai M."/>
            <person name="Futagami T."/>
            <person name="Toyoda A."/>
            <person name="Takaki Y."/>
            <person name="Nishi S."/>
            <person name="Hori S."/>
            <person name="Arai W."/>
            <person name="Tsubouchi T."/>
            <person name="Morono Y."/>
            <person name="Uchiyama I."/>
            <person name="Ito T."/>
            <person name="Fujiyama A."/>
            <person name="Inagaki F."/>
            <person name="Takami H."/>
        </authorList>
    </citation>
    <scope>NUCLEOTIDE SEQUENCE</scope>
    <source>
        <strain evidence="8">Expedition CK06-06</strain>
    </source>
</reference>
<dbReference type="PANTHER" id="PTHR43545">
    <property type="entry name" value="FORMATE DEHYDROGENASE, NITRATE-INDUCIBLE, IRON-SULFUR SUBUNIT"/>
    <property type="match status" value="1"/>
</dbReference>
<keyword evidence="2" id="KW-0004">4Fe-4S</keyword>
<organism evidence="8">
    <name type="scientific">marine sediment metagenome</name>
    <dbReference type="NCBI Taxonomy" id="412755"/>
    <lineage>
        <taxon>unclassified sequences</taxon>
        <taxon>metagenomes</taxon>
        <taxon>ecological metagenomes</taxon>
    </lineage>
</organism>
<comment type="caution">
    <text evidence="8">The sequence shown here is derived from an EMBL/GenBank/DDBJ whole genome shotgun (WGS) entry which is preliminary data.</text>
</comment>
<evidence type="ECO:0000256" key="6">
    <source>
        <dbReference type="ARBA" id="ARBA00023014"/>
    </source>
</evidence>
<protein>
    <recommendedName>
        <fullName evidence="7">4Fe-4S ferredoxin-type domain-containing protein</fullName>
    </recommendedName>
</protein>
<dbReference type="PANTHER" id="PTHR43545:SF6">
    <property type="entry name" value="FORMATE DEHYDROGENASE, NITRATE-INDUCIBLE, IRON-SULFUR SUBUNIT"/>
    <property type="match status" value="1"/>
</dbReference>
<evidence type="ECO:0000256" key="4">
    <source>
        <dbReference type="ARBA" id="ARBA00022737"/>
    </source>
</evidence>
<keyword evidence="6" id="KW-0411">Iron-sulfur</keyword>
<gene>
    <name evidence="8" type="ORF">S01H1_83184</name>
</gene>
<dbReference type="InterPro" id="IPR017896">
    <property type="entry name" value="4Fe4S_Fe-S-bd"/>
</dbReference>
<keyword evidence="5" id="KW-0408">Iron</keyword>
<dbReference type="PROSITE" id="PS51379">
    <property type="entry name" value="4FE4S_FER_2"/>
    <property type="match status" value="2"/>
</dbReference>
<proteinExistence type="predicted"/>
<dbReference type="InterPro" id="IPR051555">
    <property type="entry name" value="FDH_Electron_Transfer_Unit"/>
</dbReference>
<evidence type="ECO:0000313" key="8">
    <source>
        <dbReference type="EMBL" id="GAG43330.1"/>
    </source>
</evidence>
<feature type="domain" description="4Fe-4S ferredoxin-type" evidence="7">
    <location>
        <begin position="45"/>
        <end position="70"/>
    </location>
</feature>
<feature type="non-terminal residue" evidence="8">
    <location>
        <position position="166"/>
    </location>
</feature>
<dbReference type="Pfam" id="PF13247">
    <property type="entry name" value="Fer4_11"/>
    <property type="match status" value="1"/>
</dbReference>
<dbReference type="GO" id="GO:0051539">
    <property type="term" value="F:4 iron, 4 sulfur cluster binding"/>
    <property type="evidence" value="ECO:0007669"/>
    <property type="project" value="UniProtKB-KW"/>
</dbReference>
<evidence type="ECO:0000256" key="2">
    <source>
        <dbReference type="ARBA" id="ARBA00022485"/>
    </source>
</evidence>
<evidence type="ECO:0000256" key="3">
    <source>
        <dbReference type="ARBA" id="ARBA00022723"/>
    </source>
</evidence>
<accession>X0XJG8</accession>
<dbReference type="SUPFAM" id="SSF54862">
    <property type="entry name" value="4Fe-4S ferredoxins"/>
    <property type="match status" value="1"/>
</dbReference>
<dbReference type="InterPro" id="IPR017900">
    <property type="entry name" value="4Fe4S_Fe_S_CS"/>
</dbReference>
<dbReference type="GO" id="GO:0030313">
    <property type="term" value="C:cell envelope"/>
    <property type="evidence" value="ECO:0007669"/>
    <property type="project" value="UniProtKB-SubCell"/>
</dbReference>
<evidence type="ECO:0000256" key="1">
    <source>
        <dbReference type="ARBA" id="ARBA00004196"/>
    </source>
</evidence>
<dbReference type="PROSITE" id="PS00198">
    <property type="entry name" value="4FE4S_FER_1"/>
    <property type="match status" value="1"/>
</dbReference>
<dbReference type="AlphaFoldDB" id="X0XJG8"/>
<name>X0XJG8_9ZZZZ</name>
<sequence>MACKAWNDLHGEVTVCLGCYDNPHDLSPDTWNRIAFWEIERSGKLDWVFRPVRCMHCTEASCVSVCPTGAAAHHGEFVVIDPDWCIGCGYCVTACPFDVPRLGHGAEKGSARKCRFCIDRVTNGQQPACAKACPTGAIEFGDRGALIAKAHDRVAVLKGKGFADAN</sequence>
<dbReference type="EMBL" id="BARS01056502">
    <property type="protein sequence ID" value="GAG43330.1"/>
    <property type="molecule type" value="Genomic_DNA"/>
</dbReference>
<feature type="domain" description="4Fe-4S ferredoxin-type" evidence="7">
    <location>
        <begin position="76"/>
        <end position="105"/>
    </location>
</feature>
<dbReference type="GO" id="GO:0046872">
    <property type="term" value="F:metal ion binding"/>
    <property type="evidence" value="ECO:0007669"/>
    <property type="project" value="UniProtKB-KW"/>
</dbReference>
<keyword evidence="3" id="KW-0479">Metal-binding</keyword>
<keyword evidence="4" id="KW-0677">Repeat</keyword>
<dbReference type="Gene3D" id="3.30.70.20">
    <property type="match status" value="2"/>
</dbReference>
<evidence type="ECO:0000259" key="7">
    <source>
        <dbReference type="PROSITE" id="PS51379"/>
    </source>
</evidence>
<evidence type="ECO:0000256" key="5">
    <source>
        <dbReference type="ARBA" id="ARBA00023004"/>
    </source>
</evidence>
<comment type="subcellular location">
    <subcellularLocation>
        <location evidence="1">Cell envelope</location>
    </subcellularLocation>
</comment>